<organism evidence="3 4">
    <name type="scientific">Hydnum rufescens UP504</name>
    <dbReference type="NCBI Taxonomy" id="1448309"/>
    <lineage>
        <taxon>Eukaryota</taxon>
        <taxon>Fungi</taxon>
        <taxon>Dikarya</taxon>
        <taxon>Basidiomycota</taxon>
        <taxon>Agaricomycotina</taxon>
        <taxon>Agaricomycetes</taxon>
        <taxon>Cantharellales</taxon>
        <taxon>Hydnaceae</taxon>
        <taxon>Hydnum</taxon>
    </lineage>
</organism>
<evidence type="ECO:0000256" key="2">
    <source>
        <dbReference type="SAM" id="Phobius"/>
    </source>
</evidence>
<feature type="transmembrane region" description="Helical" evidence="2">
    <location>
        <begin position="12"/>
        <end position="35"/>
    </location>
</feature>
<name>A0A9P6DMJ2_9AGAM</name>
<evidence type="ECO:0000313" key="3">
    <source>
        <dbReference type="EMBL" id="KAF9503605.1"/>
    </source>
</evidence>
<proteinExistence type="predicted"/>
<keyword evidence="2" id="KW-0472">Membrane</keyword>
<protein>
    <submittedName>
        <fullName evidence="3">Uncharacterized protein</fullName>
    </submittedName>
</protein>
<gene>
    <name evidence="3" type="ORF">BS47DRAFT_1369413</name>
</gene>
<dbReference type="Proteomes" id="UP000886523">
    <property type="component" value="Unassembled WGS sequence"/>
</dbReference>
<sequence length="207" mass="22915">MLGWVCGTISLCMLWVFGAVFFSCCVHTYFALGLVHADFRWHQKSSWCCSFGTIYHTPAGVVVVGTQGLGFWVAVYSGVGVSGGWNKWHTFGAGNCRYQLMEDNFKPGILMQACSHNLFFSTNVDQAILEAKLIFHVWPKFLQALTHMNPPPAPARTNDNDTGEQEAPHTCCGGPTQTLHQHPPEPMMTILENRRHHTPAGHSAALD</sequence>
<accession>A0A9P6DMJ2</accession>
<keyword evidence="4" id="KW-1185">Reference proteome</keyword>
<keyword evidence="2" id="KW-1133">Transmembrane helix</keyword>
<feature type="region of interest" description="Disordered" evidence="1">
    <location>
        <begin position="149"/>
        <end position="169"/>
    </location>
</feature>
<evidence type="ECO:0000256" key="1">
    <source>
        <dbReference type="SAM" id="MobiDB-lite"/>
    </source>
</evidence>
<keyword evidence="2" id="KW-0812">Transmembrane</keyword>
<evidence type="ECO:0000313" key="4">
    <source>
        <dbReference type="Proteomes" id="UP000886523"/>
    </source>
</evidence>
<comment type="caution">
    <text evidence="3">The sequence shown here is derived from an EMBL/GenBank/DDBJ whole genome shotgun (WGS) entry which is preliminary data.</text>
</comment>
<reference evidence="3" key="1">
    <citation type="journal article" date="2020" name="Nat. Commun.">
        <title>Large-scale genome sequencing of mycorrhizal fungi provides insights into the early evolution of symbiotic traits.</title>
        <authorList>
            <person name="Miyauchi S."/>
            <person name="Kiss E."/>
            <person name="Kuo A."/>
            <person name="Drula E."/>
            <person name="Kohler A."/>
            <person name="Sanchez-Garcia M."/>
            <person name="Morin E."/>
            <person name="Andreopoulos B."/>
            <person name="Barry K.W."/>
            <person name="Bonito G."/>
            <person name="Buee M."/>
            <person name="Carver A."/>
            <person name="Chen C."/>
            <person name="Cichocki N."/>
            <person name="Clum A."/>
            <person name="Culley D."/>
            <person name="Crous P.W."/>
            <person name="Fauchery L."/>
            <person name="Girlanda M."/>
            <person name="Hayes R.D."/>
            <person name="Keri Z."/>
            <person name="LaButti K."/>
            <person name="Lipzen A."/>
            <person name="Lombard V."/>
            <person name="Magnuson J."/>
            <person name="Maillard F."/>
            <person name="Murat C."/>
            <person name="Nolan M."/>
            <person name="Ohm R.A."/>
            <person name="Pangilinan J."/>
            <person name="Pereira M.F."/>
            <person name="Perotto S."/>
            <person name="Peter M."/>
            <person name="Pfister S."/>
            <person name="Riley R."/>
            <person name="Sitrit Y."/>
            <person name="Stielow J.B."/>
            <person name="Szollosi G."/>
            <person name="Zifcakova L."/>
            <person name="Stursova M."/>
            <person name="Spatafora J.W."/>
            <person name="Tedersoo L."/>
            <person name="Vaario L.M."/>
            <person name="Yamada A."/>
            <person name="Yan M."/>
            <person name="Wang P."/>
            <person name="Xu J."/>
            <person name="Bruns T."/>
            <person name="Baldrian P."/>
            <person name="Vilgalys R."/>
            <person name="Dunand C."/>
            <person name="Henrissat B."/>
            <person name="Grigoriev I.V."/>
            <person name="Hibbett D."/>
            <person name="Nagy L.G."/>
            <person name="Martin F.M."/>
        </authorList>
    </citation>
    <scope>NUCLEOTIDE SEQUENCE</scope>
    <source>
        <strain evidence="3">UP504</strain>
    </source>
</reference>
<dbReference type="EMBL" id="MU129330">
    <property type="protein sequence ID" value="KAF9503605.1"/>
    <property type="molecule type" value="Genomic_DNA"/>
</dbReference>
<dbReference type="AlphaFoldDB" id="A0A9P6DMJ2"/>